<reference evidence="2" key="1">
    <citation type="submission" date="2022-08" db="EMBL/GenBank/DDBJ databases">
        <authorList>
            <person name="Marques A."/>
        </authorList>
    </citation>
    <scope>NUCLEOTIDE SEQUENCE</scope>
    <source>
        <strain evidence="2">RhyPub2mFocal</strain>
        <tissue evidence="2">Leaves</tissue>
    </source>
</reference>
<feature type="domain" description="Reverse transcriptase zinc-binding" evidence="1">
    <location>
        <begin position="35"/>
        <end position="118"/>
    </location>
</feature>
<keyword evidence="3" id="KW-1185">Reference proteome</keyword>
<evidence type="ECO:0000313" key="3">
    <source>
        <dbReference type="Proteomes" id="UP001140206"/>
    </source>
</evidence>
<name>A0AAV8DUE4_9POAL</name>
<dbReference type="AlphaFoldDB" id="A0AAV8DUE4"/>
<comment type="caution">
    <text evidence="2">The sequence shown here is derived from an EMBL/GenBank/DDBJ whole genome shotgun (WGS) entry which is preliminary data.</text>
</comment>
<gene>
    <name evidence="2" type="ORF">LUZ62_054170</name>
</gene>
<dbReference type="Pfam" id="PF13966">
    <property type="entry name" value="zf-RVT"/>
    <property type="match status" value="1"/>
</dbReference>
<dbReference type="Proteomes" id="UP001140206">
    <property type="component" value="Chromosome 3"/>
</dbReference>
<proteinExistence type="predicted"/>
<protein>
    <recommendedName>
        <fullName evidence="1">Reverse transcriptase zinc-binding domain-containing protein</fullName>
    </recommendedName>
</protein>
<sequence length="137" mass="16527">MLALDFQSLVHIIHCTQLSEEEDAMCWRWDPKGSFSTHATYNFLAFRGIQVIKTNTLWKLGIQHKIKAFMWLMMHNRILTKENLSKKGWQGNTYCIFCGQLETCDHLFCNCSYMQHIWFWLGESQEHFQHWYFLWPT</sequence>
<organism evidence="2 3">
    <name type="scientific">Rhynchospora pubera</name>
    <dbReference type="NCBI Taxonomy" id="906938"/>
    <lineage>
        <taxon>Eukaryota</taxon>
        <taxon>Viridiplantae</taxon>
        <taxon>Streptophyta</taxon>
        <taxon>Embryophyta</taxon>
        <taxon>Tracheophyta</taxon>
        <taxon>Spermatophyta</taxon>
        <taxon>Magnoliopsida</taxon>
        <taxon>Liliopsida</taxon>
        <taxon>Poales</taxon>
        <taxon>Cyperaceae</taxon>
        <taxon>Cyperoideae</taxon>
        <taxon>Rhynchosporeae</taxon>
        <taxon>Rhynchospora</taxon>
    </lineage>
</organism>
<evidence type="ECO:0000259" key="1">
    <source>
        <dbReference type="Pfam" id="PF13966"/>
    </source>
</evidence>
<evidence type="ECO:0000313" key="2">
    <source>
        <dbReference type="EMBL" id="KAJ4769913.1"/>
    </source>
</evidence>
<dbReference type="InterPro" id="IPR026960">
    <property type="entry name" value="RVT-Znf"/>
</dbReference>
<accession>A0AAV8DUE4</accession>
<dbReference type="EMBL" id="JAMFTS010000003">
    <property type="protein sequence ID" value="KAJ4769913.1"/>
    <property type="molecule type" value="Genomic_DNA"/>
</dbReference>